<evidence type="ECO:0000259" key="3">
    <source>
        <dbReference type="Pfam" id="PF13719"/>
    </source>
</evidence>
<evidence type="ECO:0000256" key="1">
    <source>
        <dbReference type="SAM" id="MobiDB-lite"/>
    </source>
</evidence>
<comment type="caution">
    <text evidence="4">The sequence shown here is derived from an EMBL/GenBank/DDBJ whole genome shotgun (WGS) entry which is preliminary data.</text>
</comment>
<name>A0A923MXL6_9BURK</name>
<accession>A0A923MXL6</accession>
<feature type="transmembrane region" description="Helical" evidence="2">
    <location>
        <begin position="212"/>
        <end position="234"/>
    </location>
</feature>
<dbReference type="Pfam" id="PF13719">
    <property type="entry name" value="Zn_ribbon_5"/>
    <property type="match status" value="1"/>
</dbReference>
<gene>
    <name evidence="4" type="ORF">H8N03_23905</name>
</gene>
<feature type="region of interest" description="Disordered" evidence="1">
    <location>
        <begin position="102"/>
        <end position="136"/>
    </location>
</feature>
<organism evidence="4 5">
    <name type="scientific">Ramlibacter cellulosilyticus</name>
    <dbReference type="NCBI Taxonomy" id="2764187"/>
    <lineage>
        <taxon>Bacteria</taxon>
        <taxon>Pseudomonadati</taxon>
        <taxon>Pseudomonadota</taxon>
        <taxon>Betaproteobacteria</taxon>
        <taxon>Burkholderiales</taxon>
        <taxon>Comamonadaceae</taxon>
        <taxon>Ramlibacter</taxon>
    </lineage>
</organism>
<evidence type="ECO:0000313" key="4">
    <source>
        <dbReference type="EMBL" id="MBC5786004.1"/>
    </source>
</evidence>
<keyword evidence="2" id="KW-0812">Transmembrane</keyword>
<keyword evidence="2" id="KW-1133">Transmembrane helix</keyword>
<feature type="domain" description="Zinc finger/thioredoxin putative" evidence="3">
    <location>
        <begin position="3"/>
        <end position="39"/>
    </location>
</feature>
<feature type="region of interest" description="Disordered" evidence="1">
    <location>
        <begin position="57"/>
        <end position="84"/>
    </location>
</feature>
<evidence type="ECO:0000313" key="5">
    <source>
        <dbReference type="Proteomes" id="UP000608513"/>
    </source>
</evidence>
<keyword evidence="5" id="KW-1185">Reference proteome</keyword>
<dbReference type="RefSeq" id="WP_187078752.1">
    <property type="nucleotide sequence ID" value="NZ_JACORT010000014.1"/>
</dbReference>
<feature type="compositionally biased region" description="Pro residues" evidence="1">
    <location>
        <begin position="68"/>
        <end position="84"/>
    </location>
</feature>
<dbReference type="NCBIfam" id="TIGR02098">
    <property type="entry name" value="MJ0042_CXXC"/>
    <property type="match status" value="1"/>
</dbReference>
<evidence type="ECO:0000256" key="2">
    <source>
        <dbReference type="SAM" id="Phobius"/>
    </source>
</evidence>
<reference evidence="4" key="1">
    <citation type="submission" date="2020-08" db="EMBL/GenBank/DDBJ databases">
        <title>Ramlibacter sp. USB13 16S ribosomal RNA gene genome sequencing and assembly.</title>
        <authorList>
            <person name="Kang M."/>
        </authorList>
    </citation>
    <scope>NUCLEOTIDE SEQUENCE</scope>
    <source>
        <strain evidence="4">USB13</strain>
    </source>
</reference>
<keyword evidence="2" id="KW-0472">Membrane</keyword>
<protein>
    <submittedName>
        <fullName evidence="4">Zinc-ribbon domain-containing protein</fullName>
    </submittedName>
</protein>
<dbReference type="Pfam" id="PF11906">
    <property type="entry name" value="DUF3426"/>
    <property type="match status" value="1"/>
</dbReference>
<dbReference type="InterPro" id="IPR011723">
    <property type="entry name" value="Znf/thioredoxin_put"/>
</dbReference>
<dbReference type="EMBL" id="JACORT010000014">
    <property type="protein sequence ID" value="MBC5786004.1"/>
    <property type="molecule type" value="Genomic_DNA"/>
</dbReference>
<dbReference type="InterPro" id="IPR021834">
    <property type="entry name" value="DUF3426"/>
</dbReference>
<dbReference type="AlphaFoldDB" id="A0A923MXL6"/>
<dbReference type="Proteomes" id="UP000608513">
    <property type="component" value="Unassembled WGS sequence"/>
</dbReference>
<feature type="compositionally biased region" description="Low complexity" evidence="1">
    <location>
        <begin position="110"/>
        <end position="123"/>
    </location>
</feature>
<sequence length="366" mass="39288">MSLITSCPACGTMFRVVPDQLKISEGWVRCGHCSEVFDATAHLTDESVLGALPEAQATRSAGLQDTPVAPPDPAPQRAVPPQPATVPAELQTRPAELYARAPAPAPAPDAVPASADQPAPATSDRSDDPSSFFDDEGAAEALKPSPLDAPFIFRRPEISLKDLGEQPEPGTESQILPEDLMPPSLLELEEEEVPDVSFVRKARRRSFWRRPFVRMVLALLVLLLGALLALQVGYQDRDRLALAQPALKPVLERMCGLMDCTLSAPRQIEAIVIDSSGFNRLRGDTYRLAFTLRNTAPVEVAVPAMELTVTDAQDQTLARRVLTPAELGAAQGAIPAAGEWSRTVGVALDTGGSARVAGYRLLAFYP</sequence>
<proteinExistence type="predicted"/>